<evidence type="ECO:0000256" key="4">
    <source>
        <dbReference type="ARBA" id="ARBA00022729"/>
    </source>
</evidence>
<evidence type="ECO:0000256" key="1">
    <source>
        <dbReference type="ARBA" id="ARBA00004196"/>
    </source>
</evidence>
<dbReference type="GO" id="GO:0030001">
    <property type="term" value="P:metal ion transport"/>
    <property type="evidence" value="ECO:0007669"/>
    <property type="project" value="InterPro"/>
</dbReference>
<dbReference type="AlphaFoldDB" id="A0A7Y9YC77"/>
<name>A0A7Y9YC77_9ACTN</name>
<keyword evidence="2 5" id="KW-0813">Transport</keyword>
<dbReference type="SUPFAM" id="SSF53807">
    <property type="entry name" value="Helical backbone' metal receptor"/>
    <property type="match status" value="1"/>
</dbReference>
<evidence type="ECO:0000256" key="2">
    <source>
        <dbReference type="ARBA" id="ARBA00022448"/>
    </source>
</evidence>
<accession>A0A7Y9YC77</accession>
<evidence type="ECO:0000256" key="5">
    <source>
        <dbReference type="RuleBase" id="RU003512"/>
    </source>
</evidence>
<gene>
    <name evidence="7" type="ORF">BKA05_001025</name>
</gene>
<dbReference type="GO" id="GO:0030313">
    <property type="term" value="C:cell envelope"/>
    <property type="evidence" value="ECO:0007669"/>
    <property type="project" value="UniProtKB-SubCell"/>
</dbReference>
<feature type="chain" id="PRO_5038744331" evidence="6">
    <location>
        <begin position="29"/>
        <end position="338"/>
    </location>
</feature>
<comment type="similarity">
    <text evidence="5">Belongs to the bacterial solute-binding protein 9 family.</text>
</comment>
<sequence length="338" mass="36419">MSLRPVPRAPRATLAAGLLALLPLTACGADADVAGDGELRVVTTVAPITSITAAVAGDLAVIEGLVPEGTNSHTFEPPPSASALLERADLVLVNGLQLEEPTVELAEATMSEGARLVELGTEVLPESEYLYDFSFPEEDGKPNPHLWTDPTWAIRYAELVHEHLVDLDPDNAATYDANLDAFEEQATALSEALRADQESLPAEDRVLLTYHDAYAYFAQTYDWQVIGAIQPESFEEPTPKEVARLIDQIRDQQVPTIFGSEVFPSAALEEIGRATGARYEDTLRDDDLPGAPGDPEHSWLGLMRGNYITMITGLGGSAPALEALDVTPAVEDEADYPQ</sequence>
<dbReference type="GO" id="GO:0007155">
    <property type="term" value="P:cell adhesion"/>
    <property type="evidence" value="ECO:0007669"/>
    <property type="project" value="InterPro"/>
</dbReference>
<organism evidence="7 8">
    <name type="scientific">Nocardioides marinus</name>
    <dbReference type="NCBI Taxonomy" id="374514"/>
    <lineage>
        <taxon>Bacteria</taxon>
        <taxon>Bacillati</taxon>
        <taxon>Actinomycetota</taxon>
        <taxon>Actinomycetes</taxon>
        <taxon>Propionibacteriales</taxon>
        <taxon>Nocardioidaceae</taxon>
        <taxon>Nocardioides</taxon>
    </lineage>
</organism>
<dbReference type="InterPro" id="IPR006127">
    <property type="entry name" value="ZnuA-like"/>
</dbReference>
<dbReference type="PANTHER" id="PTHR42953">
    <property type="entry name" value="HIGH-AFFINITY ZINC UPTAKE SYSTEM PROTEIN ZNUA-RELATED"/>
    <property type="match status" value="1"/>
</dbReference>
<protein>
    <submittedName>
        <fullName evidence="7">ABC-type Zn uptake system ZnuABC Zn-binding protein ZnuA</fullName>
    </submittedName>
</protein>
<keyword evidence="4 6" id="KW-0732">Signal</keyword>
<dbReference type="EMBL" id="JACBZI010000001">
    <property type="protein sequence ID" value="NYI09510.1"/>
    <property type="molecule type" value="Genomic_DNA"/>
</dbReference>
<reference evidence="7 8" key="1">
    <citation type="submission" date="2020-07" db="EMBL/GenBank/DDBJ databases">
        <title>Sequencing the genomes of 1000 actinobacteria strains.</title>
        <authorList>
            <person name="Klenk H.-P."/>
        </authorList>
    </citation>
    <scope>NUCLEOTIDE SEQUENCE [LARGE SCALE GENOMIC DNA]</scope>
    <source>
        <strain evidence="7 8">DSM 18248</strain>
    </source>
</reference>
<dbReference type="Proteomes" id="UP000537326">
    <property type="component" value="Unassembled WGS sequence"/>
</dbReference>
<evidence type="ECO:0000256" key="3">
    <source>
        <dbReference type="ARBA" id="ARBA00022723"/>
    </source>
</evidence>
<feature type="signal peptide" evidence="6">
    <location>
        <begin position="1"/>
        <end position="28"/>
    </location>
</feature>
<dbReference type="PRINTS" id="PR00691">
    <property type="entry name" value="ADHESINB"/>
</dbReference>
<keyword evidence="8" id="KW-1185">Reference proteome</keyword>
<dbReference type="InterPro" id="IPR050492">
    <property type="entry name" value="Bact_metal-bind_prot9"/>
</dbReference>
<dbReference type="InterPro" id="IPR006129">
    <property type="entry name" value="AdhesinB"/>
</dbReference>
<dbReference type="RefSeq" id="WP_179530473.1">
    <property type="nucleotide sequence ID" value="NZ_BAAAPP010000012.1"/>
</dbReference>
<dbReference type="PRINTS" id="PR00690">
    <property type="entry name" value="ADHESNFAMILY"/>
</dbReference>
<evidence type="ECO:0000313" key="7">
    <source>
        <dbReference type="EMBL" id="NYI09510.1"/>
    </source>
</evidence>
<dbReference type="Gene3D" id="3.40.50.1980">
    <property type="entry name" value="Nitrogenase molybdenum iron protein domain"/>
    <property type="match status" value="2"/>
</dbReference>
<dbReference type="PANTHER" id="PTHR42953:SF1">
    <property type="entry name" value="METAL-BINDING PROTEIN HI_0362-RELATED"/>
    <property type="match status" value="1"/>
</dbReference>
<keyword evidence="3" id="KW-0479">Metal-binding</keyword>
<evidence type="ECO:0000313" key="8">
    <source>
        <dbReference type="Proteomes" id="UP000537326"/>
    </source>
</evidence>
<comment type="caution">
    <text evidence="7">The sequence shown here is derived from an EMBL/GenBank/DDBJ whole genome shotgun (WGS) entry which is preliminary data.</text>
</comment>
<evidence type="ECO:0000256" key="6">
    <source>
        <dbReference type="SAM" id="SignalP"/>
    </source>
</evidence>
<dbReference type="Pfam" id="PF01297">
    <property type="entry name" value="ZnuA"/>
    <property type="match status" value="1"/>
</dbReference>
<proteinExistence type="inferred from homology"/>
<comment type="subcellular location">
    <subcellularLocation>
        <location evidence="1">Cell envelope</location>
    </subcellularLocation>
</comment>
<dbReference type="GO" id="GO:0046872">
    <property type="term" value="F:metal ion binding"/>
    <property type="evidence" value="ECO:0007669"/>
    <property type="project" value="UniProtKB-KW"/>
</dbReference>
<dbReference type="InterPro" id="IPR006128">
    <property type="entry name" value="Lipoprotein_PsaA-like"/>
</dbReference>